<evidence type="ECO:0000313" key="4">
    <source>
        <dbReference type="Proteomes" id="UP001595885"/>
    </source>
</evidence>
<feature type="signal peptide" evidence="1">
    <location>
        <begin position="1"/>
        <end position="22"/>
    </location>
</feature>
<evidence type="ECO:0000313" key="3">
    <source>
        <dbReference type="EMBL" id="MFC4740911.1"/>
    </source>
</evidence>
<organism evidence="3 4">
    <name type="scientific">Flavobacterium ponti</name>
    <dbReference type="NCBI Taxonomy" id="665133"/>
    <lineage>
        <taxon>Bacteria</taxon>
        <taxon>Pseudomonadati</taxon>
        <taxon>Bacteroidota</taxon>
        <taxon>Flavobacteriia</taxon>
        <taxon>Flavobacteriales</taxon>
        <taxon>Flavobacteriaceae</taxon>
        <taxon>Flavobacterium</taxon>
    </lineage>
</organism>
<dbReference type="NCBIfam" id="TIGR04131">
    <property type="entry name" value="Bac_Flav_CTERM"/>
    <property type="match status" value="1"/>
</dbReference>
<keyword evidence="4" id="KW-1185">Reference proteome</keyword>
<accession>A0ABV9P8N2</accession>
<dbReference type="EMBL" id="JBHSGW010000027">
    <property type="protein sequence ID" value="MFC4740911.1"/>
    <property type="molecule type" value="Genomic_DNA"/>
</dbReference>
<dbReference type="InterPro" id="IPR013783">
    <property type="entry name" value="Ig-like_fold"/>
</dbReference>
<dbReference type="InterPro" id="IPR001736">
    <property type="entry name" value="PLipase_D/transphosphatidylase"/>
</dbReference>
<dbReference type="Gene3D" id="2.60.40.10">
    <property type="entry name" value="Immunoglobulins"/>
    <property type="match status" value="1"/>
</dbReference>
<evidence type="ECO:0000259" key="2">
    <source>
        <dbReference type="PROSITE" id="PS50035"/>
    </source>
</evidence>
<keyword evidence="1" id="KW-0732">Signal</keyword>
<name>A0ABV9P8N2_9FLAO</name>
<dbReference type="PROSITE" id="PS50035">
    <property type="entry name" value="PLD"/>
    <property type="match status" value="1"/>
</dbReference>
<proteinExistence type="predicted"/>
<feature type="chain" id="PRO_5047421382" evidence="1">
    <location>
        <begin position="23"/>
        <end position="668"/>
    </location>
</feature>
<gene>
    <name evidence="3" type="ORF">ACFO3U_12990</name>
</gene>
<comment type="caution">
    <text evidence="3">The sequence shown here is derived from an EMBL/GenBank/DDBJ whole genome shotgun (WGS) entry which is preliminary data.</text>
</comment>
<dbReference type="Proteomes" id="UP001595885">
    <property type="component" value="Unassembled WGS sequence"/>
</dbReference>
<dbReference type="Pfam" id="PF13585">
    <property type="entry name" value="CHU_C"/>
    <property type="match status" value="1"/>
</dbReference>
<reference evidence="4" key="1">
    <citation type="journal article" date="2019" name="Int. J. Syst. Evol. Microbiol.">
        <title>The Global Catalogue of Microorganisms (GCM) 10K type strain sequencing project: providing services to taxonomists for standard genome sequencing and annotation.</title>
        <authorList>
            <consortium name="The Broad Institute Genomics Platform"/>
            <consortium name="The Broad Institute Genome Sequencing Center for Infectious Disease"/>
            <person name="Wu L."/>
            <person name="Ma J."/>
        </authorList>
    </citation>
    <scope>NUCLEOTIDE SEQUENCE [LARGE SCALE GENOMIC DNA]</scope>
    <source>
        <strain evidence="4">CCUG 50349</strain>
    </source>
</reference>
<dbReference type="NCBIfam" id="NF038133">
    <property type="entry name" value="choice_anch_L"/>
    <property type="match status" value="1"/>
</dbReference>
<dbReference type="InterPro" id="IPR026341">
    <property type="entry name" value="T9SS_type_B"/>
</dbReference>
<sequence length="668" mass="72876">MKGIKFILLFVLAVFFSQKNYGQYITTNENYTAQQLVEDVLINSPCATVSNFSVSGGNFTSGEKSYAYFDGTGSTFPFQNGIVLSTGKASNTQGPNNSLSDDGANMGWNGDQDLEQALGISNTLNATILEFDFISVGNKFSFDYIFSSEEYQGSAPCKYSDGFAFLLKEAGSTNQYQNLALVPNTNTPVLVTTVHPLISGGNGCPAINEQYFDAFNGTNHPTNFNGQTVVLTAQADILPNVLYHIKLVIADEENYRYDSAIFIGGGSFNFGIDLGDDRLIANGNPLCQNDSLLLDATQAGTNTYQWFQNGNLLIGETNPTYNITSAGSYAVEVNINGSCISEGEIEIEYAPVLNVIQDEFTQCDTDGTQDGFTSFDLTTIENQIFSNLPTSFSISFFETTNGTNVLPTNYTNTTSYQQIIYAKITNIQGCYQAYPITLKVNTLSIGQNEIIGLCNGNSSTLSVPNGFTSYSWNTNPVQTTNQINVSSAGIYTVTVTNSNGCSATKTFTVELSEPATITNVTVNDFSDNNSATIEVTGNGTYEYSLDGNTYQASNTFSFLATGNYSFYVRDTKGCGITPGTFQVLAAPKFFTPNGDSFNETWYVPLLALQPKTIITIFDRYGKLIYSFKANQPGWDGTLNGKMLFADDYWYTITFENGRIVKGHFSLIR</sequence>
<feature type="domain" description="PLD phosphodiesterase" evidence="2">
    <location>
        <begin position="239"/>
        <end position="272"/>
    </location>
</feature>
<evidence type="ECO:0000256" key="1">
    <source>
        <dbReference type="SAM" id="SignalP"/>
    </source>
</evidence>
<protein>
    <submittedName>
        <fullName evidence="3">Choice-of-anchor L domain-containing protein</fullName>
    </submittedName>
</protein>
<dbReference type="RefSeq" id="WP_379743206.1">
    <property type="nucleotide sequence ID" value="NZ_JBHSGW010000027.1"/>
</dbReference>
<dbReference type="InterPro" id="IPR049804">
    <property type="entry name" value="Choice_anch_L"/>
</dbReference>